<comment type="subcellular location">
    <subcellularLocation>
        <location evidence="1">Nucleus</location>
    </subcellularLocation>
</comment>
<proteinExistence type="predicted"/>
<dbReference type="GeneID" id="114076796"/>
<organism evidence="4 5">
    <name type="scientific">Solanum pennellii</name>
    <name type="common">Tomato</name>
    <name type="synonym">Lycopersicon pennellii</name>
    <dbReference type="NCBI Taxonomy" id="28526"/>
    <lineage>
        <taxon>Eukaryota</taxon>
        <taxon>Viridiplantae</taxon>
        <taxon>Streptophyta</taxon>
        <taxon>Embryophyta</taxon>
        <taxon>Tracheophyta</taxon>
        <taxon>Spermatophyta</taxon>
        <taxon>Magnoliopsida</taxon>
        <taxon>eudicotyledons</taxon>
        <taxon>Gunneridae</taxon>
        <taxon>Pentapetalae</taxon>
        <taxon>asterids</taxon>
        <taxon>lamiids</taxon>
        <taxon>Solanales</taxon>
        <taxon>Solanaceae</taxon>
        <taxon>Solanoideae</taxon>
        <taxon>Solaneae</taxon>
        <taxon>Solanum</taxon>
        <taxon>Solanum subgen. Lycopersicon</taxon>
    </lineage>
</organism>
<dbReference type="Pfam" id="PF16987">
    <property type="entry name" value="KIX_2"/>
    <property type="match status" value="1"/>
</dbReference>
<evidence type="ECO:0000259" key="3">
    <source>
        <dbReference type="Pfam" id="PF16987"/>
    </source>
</evidence>
<gene>
    <name evidence="5" type="primary">LOC114076796</name>
</gene>
<evidence type="ECO:0000256" key="1">
    <source>
        <dbReference type="ARBA" id="ARBA00004123"/>
    </source>
</evidence>
<reference evidence="4" key="1">
    <citation type="journal article" date="2014" name="Nat. Genet.">
        <title>The genome of the stress-tolerant wild tomato species Solanum pennellii.</title>
        <authorList>
            <person name="Bolger A."/>
            <person name="Scossa F."/>
            <person name="Bolger M.E."/>
            <person name="Lanz C."/>
            <person name="Maumus F."/>
            <person name="Tohge T."/>
            <person name="Quesneville H."/>
            <person name="Alseekh S."/>
            <person name="Sorensen I."/>
            <person name="Lichtenstein G."/>
            <person name="Fich E.A."/>
            <person name="Conte M."/>
            <person name="Keller H."/>
            <person name="Schneeberger K."/>
            <person name="Schwacke R."/>
            <person name="Ofner I."/>
            <person name="Vrebalov J."/>
            <person name="Xu Y."/>
            <person name="Osorio S."/>
            <person name="Aflitos S.A."/>
            <person name="Schijlen E."/>
            <person name="Jimenez-Gomez J.M."/>
            <person name="Ryngajllo M."/>
            <person name="Kimura S."/>
            <person name="Kumar R."/>
            <person name="Koenig D."/>
            <person name="Headland L.R."/>
            <person name="Maloof J.N."/>
            <person name="Sinha N."/>
            <person name="van Ham R.C."/>
            <person name="Lankhorst R.K."/>
            <person name="Mao L."/>
            <person name="Vogel A."/>
            <person name="Arsova B."/>
            <person name="Panstruga R."/>
            <person name="Fei Z."/>
            <person name="Rose J.K."/>
            <person name="Zamir D."/>
            <person name="Carrari F."/>
            <person name="Giovannoni J.J."/>
            <person name="Weigel D."/>
            <person name="Usadel B."/>
            <person name="Fernie A.R."/>
        </authorList>
    </citation>
    <scope>NUCLEOTIDE SEQUENCE [LARGE SCALE GENOMIC DNA]</scope>
    <source>
        <strain evidence="4">cv. LA0716</strain>
    </source>
</reference>
<feature type="domain" description="Mediator complex subunit 15 KIX" evidence="3">
    <location>
        <begin position="45"/>
        <end position="79"/>
    </location>
</feature>
<dbReference type="RefSeq" id="XP_027772108.1">
    <property type="nucleotide sequence ID" value="XM_027916307.1"/>
</dbReference>
<dbReference type="InterPro" id="IPR036546">
    <property type="entry name" value="MED15_KIX"/>
</dbReference>
<dbReference type="Proteomes" id="UP000694930">
    <property type="component" value="Chromosome 4"/>
</dbReference>
<name>A0ABM1V8P0_SOLPN</name>
<keyword evidence="4" id="KW-1185">Reference proteome</keyword>
<reference evidence="5" key="2">
    <citation type="submission" date="2025-08" db="UniProtKB">
        <authorList>
            <consortium name="RefSeq"/>
        </authorList>
    </citation>
    <scope>IDENTIFICATION</scope>
</reference>
<evidence type="ECO:0000256" key="2">
    <source>
        <dbReference type="ARBA" id="ARBA00023242"/>
    </source>
</evidence>
<sequence>MIFYCGLSNFRLELIGIGIIGGLLSQEVVKVGKLLPELWIKNGDLKEACSVSGLERVQELKKIVITFEEKIYSAAKSQDYDPSNVYTSEIARQSRHKENV</sequence>
<keyword evidence="2" id="KW-0539">Nucleus</keyword>
<accession>A0ABM1V8P0</accession>
<evidence type="ECO:0000313" key="4">
    <source>
        <dbReference type="Proteomes" id="UP000694930"/>
    </source>
</evidence>
<protein>
    <submittedName>
        <fullName evidence="5">Uncharacterized protein LOC114076796 isoform X2</fullName>
    </submittedName>
</protein>
<evidence type="ECO:0000313" key="5">
    <source>
        <dbReference type="RefSeq" id="XP_027772108.1"/>
    </source>
</evidence>